<dbReference type="EC" id="2.7.7.41" evidence="6 18"/>
<dbReference type="PANTHER" id="PTHR46382">
    <property type="entry name" value="PHOSPHATIDATE CYTIDYLYLTRANSFERASE"/>
    <property type="match status" value="1"/>
</dbReference>
<comment type="caution">
    <text evidence="20">The sequence shown here is derived from an EMBL/GenBank/DDBJ whole genome shotgun (WGS) entry which is preliminary data.</text>
</comment>
<feature type="transmembrane region" description="Helical" evidence="19">
    <location>
        <begin position="7"/>
        <end position="25"/>
    </location>
</feature>
<keyword evidence="21" id="KW-1185">Reference proteome</keyword>
<dbReference type="GO" id="GO:0004605">
    <property type="term" value="F:phosphatidate cytidylyltransferase activity"/>
    <property type="evidence" value="ECO:0007669"/>
    <property type="project" value="UniProtKB-EC"/>
</dbReference>
<evidence type="ECO:0000256" key="7">
    <source>
        <dbReference type="ARBA" id="ARBA00019373"/>
    </source>
</evidence>
<comment type="pathway">
    <text evidence="3 18">Phospholipid metabolism; CDP-diacylglycerol biosynthesis; CDP-diacylglycerol from sn-glycerol 3-phosphate: step 3/3.</text>
</comment>
<organism evidence="20 21">
    <name type="scientific">Desulfonatronospira thiodismutans ASO3-1</name>
    <dbReference type="NCBI Taxonomy" id="555779"/>
    <lineage>
        <taxon>Bacteria</taxon>
        <taxon>Pseudomonadati</taxon>
        <taxon>Thermodesulfobacteriota</taxon>
        <taxon>Desulfovibrionia</taxon>
        <taxon>Desulfovibrionales</taxon>
        <taxon>Desulfonatronovibrionaceae</taxon>
        <taxon>Desulfonatronospira</taxon>
    </lineage>
</organism>
<keyword evidence="15 19" id="KW-0472">Membrane</keyword>
<dbReference type="RefSeq" id="WP_008870309.1">
    <property type="nucleotide sequence ID" value="NZ_ACJN02000002.1"/>
</dbReference>
<comment type="subcellular location">
    <subcellularLocation>
        <location evidence="2">Cell membrane</location>
        <topology evidence="2">Multi-pass membrane protein</topology>
    </subcellularLocation>
</comment>
<protein>
    <recommendedName>
        <fullName evidence="7 18">Phosphatidate cytidylyltransferase</fullName>
        <ecNumber evidence="6 18">2.7.7.41</ecNumber>
    </recommendedName>
</protein>
<dbReference type="eggNOG" id="COG0575">
    <property type="taxonomic scope" value="Bacteria"/>
</dbReference>
<reference evidence="20" key="1">
    <citation type="submission" date="2010-05" db="EMBL/GenBank/DDBJ databases">
        <title>The draft genome of Desulfonatronospira thiodismutans ASO3-1.</title>
        <authorList>
            <consortium name="US DOE Joint Genome Institute (JGI-PGF)"/>
            <person name="Lucas S."/>
            <person name="Copeland A."/>
            <person name="Lapidus A."/>
            <person name="Cheng J.-F."/>
            <person name="Bruce D."/>
            <person name="Goodwin L."/>
            <person name="Pitluck S."/>
            <person name="Chertkov O."/>
            <person name="Brettin T."/>
            <person name="Detter J.C."/>
            <person name="Han C."/>
            <person name="Land M.L."/>
            <person name="Hauser L."/>
            <person name="Kyrpides N."/>
            <person name="Mikhailova N."/>
            <person name="Muyzer G."/>
            <person name="Woyke T."/>
        </authorList>
    </citation>
    <scope>NUCLEOTIDE SEQUENCE [LARGE SCALE GENOMIC DNA]</scope>
    <source>
        <strain evidence="20">ASO3-1</strain>
    </source>
</reference>
<dbReference type="OrthoDB" id="9799199at2"/>
<keyword evidence="17" id="KW-1208">Phospholipid metabolism</keyword>
<evidence type="ECO:0000256" key="14">
    <source>
        <dbReference type="ARBA" id="ARBA00023098"/>
    </source>
</evidence>
<feature type="transmembrane region" description="Helical" evidence="19">
    <location>
        <begin position="82"/>
        <end position="101"/>
    </location>
</feature>
<evidence type="ECO:0000256" key="15">
    <source>
        <dbReference type="ARBA" id="ARBA00023136"/>
    </source>
</evidence>
<keyword evidence="8" id="KW-1003">Cell membrane</keyword>
<evidence type="ECO:0000256" key="9">
    <source>
        <dbReference type="ARBA" id="ARBA00022516"/>
    </source>
</evidence>
<keyword evidence="16" id="KW-0594">Phospholipid biosynthesis</keyword>
<feature type="transmembrane region" description="Helical" evidence="19">
    <location>
        <begin position="113"/>
        <end position="132"/>
    </location>
</feature>
<feature type="transmembrane region" description="Helical" evidence="19">
    <location>
        <begin position="138"/>
        <end position="160"/>
    </location>
</feature>
<keyword evidence="14" id="KW-0443">Lipid metabolism</keyword>
<evidence type="ECO:0000313" key="21">
    <source>
        <dbReference type="Proteomes" id="UP000005496"/>
    </source>
</evidence>
<evidence type="ECO:0000313" key="20">
    <source>
        <dbReference type="EMBL" id="EFI34995.1"/>
    </source>
</evidence>
<evidence type="ECO:0000256" key="19">
    <source>
        <dbReference type="SAM" id="Phobius"/>
    </source>
</evidence>
<dbReference type="EMBL" id="ACJN02000002">
    <property type="protein sequence ID" value="EFI34995.1"/>
    <property type="molecule type" value="Genomic_DNA"/>
</dbReference>
<dbReference type="PROSITE" id="PS01315">
    <property type="entry name" value="CDS"/>
    <property type="match status" value="1"/>
</dbReference>
<name>D6SQG9_9BACT</name>
<feature type="transmembrane region" description="Helical" evidence="19">
    <location>
        <begin position="250"/>
        <end position="266"/>
    </location>
</feature>
<keyword evidence="11 18" id="KW-0812">Transmembrane</keyword>
<evidence type="ECO:0000256" key="18">
    <source>
        <dbReference type="RuleBase" id="RU003938"/>
    </source>
</evidence>
<evidence type="ECO:0000256" key="1">
    <source>
        <dbReference type="ARBA" id="ARBA00001698"/>
    </source>
</evidence>
<keyword evidence="13 19" id="KW-1133">Transmembrane helix</keyword>
<feature type="transmembrane region" description="Helical" evidence="19">
    <location>
        <begin position="172"/>
        <end position="193"/>
    </location>
</feature>
<dbReference type="GO" id="GO:0005886">
    <property type="term" value="C:plasma membrane"/>
    <property type="evidence" value="ECO:0007669"/>
    <property type="project" value="UniProtKB-SubCell"/>
</dbReference>
<evidence type="ECO:0000256" key="13">
    <source>
        <dbReference type="ARBA" id="ARBA00022989"/>
    </source>
</evidence>
<dbReference type="Pfam" id="PF01148">
    <property type="entry name" value="CTP_transf_1"/>
    <property type="match status" value="1"/>
</dbReference>
<evidence type="ECO:0000256" key="2">
    <source>
        <dbReference type="ARBA" id="ARBA00004651"/>
    </source>
</evidence>
<evidence type="ECO:0000256" key="8">
    <source>
        <dbReference type="ARBA" id="ARBA00022475"/>
    </source>
</evidence>
<keyword evidence="9" id="KW-0444">Lipid biosynthesis</keyword>
<dbReference type="Proteomes" id="UP000005496">
    <property type="component" value="Unassembled WGS sequence"/>
</dbReference>
<dbReference type="PANTHER" id="PTHR46382:SF1">
    <property type="entry name" value="PHOSPHATIDATE CYTIDYLYLTRANSFERASE"/>
    <property type="match status" value="1"/>
</dbReference>
<evidence type="ECO:0000256" key="17">
    <source>
        <dbReference type="ARBA" id="ARBA00023264"/>
    </source>
</evidence>
<dbReference type="AlphaFoldDB" id="D6SQG9"/>
<evidence type="ECO:0000256" key="4">
    <source>
        <dbReference type="ARBA" id="ARBA00005189"/>
    </source>
</evidence>
<evidence type="ECO:0000256" key="10">
    <source>
        <dbReference type="ARBA" id="ARBA00022679"/>
    </source>
</evidence>
<comment type="similarity">
    <text evidence="5 18">Belongs to the CDS family.</text>
</comment>
<evidence type="ECO:0000256" key="3">
    <source>
        <dbReference type="ARBA" id="ARBA00005119"/>
    </source>
</evidence>
<evidence type="ECO:0000256" key="6">
    <source>
        <dbReference type="ARBA" id="ARBA00012487"/>
    </source>
</evidence>
<dbReference type="InterPro" id="IPR000374">
    <property type="entry name" value="PC_trans"/>
</dbReference>
<accession>D6SQG9</accession>
<gene>
    <name evidence="20" type="ORF">Dthio_PD2387</name>
</gene>
<sequence>MNLSPHLKRVATAILLILVLGGAVYMGHAGIAILVVLVSLLGLWEFYSLFWSGRERIVLKTLGCLAGGLFLLDYSLEITGHPLLFLVLIFWVAWLGFLVEYSRQKDQARLNDYMLLISGIAYVPLVLSLFFTLKAPEIILVLAATAASDAGAFYSGYLWGNKKIWPEVSPKKTWMGSLGGLILCTAVTLGLGVFLGSALWWHFIILGILLNISAQLGDFFQSSLKRWCDVKDTGHILPGHGGVLDRIDSLLLLLPVYVVYSVFVGMF</sequence>
<keyword evidence="10 18" id="KW-0808">Transferase</keyword>
<comment type="pathway">
    <text evidence="4">Lipid metabolism.</text>
</comment>
<dbReference type="UniPathway" id="UPA00557">
    <property type="reaction ID" value="UER00614"/>
</dbReference>
<evidence type="ECO:0000256" key="16">
    <source>
        <dbReference type="ARBA" id="ARBA00023209"/>
    </source>
</evidence>
<evidence type="ECO:0000256" key="12">
    <source>
        <dbReference type="ARBA" id="ARBA00022695"/>
    </source>
</evidence>
<dbReference type="GO" id="GO:0016024">
    <property type="term" value="P:CDP-diacylglycerol biosynthetic process"/>
    <property type="evidence" value="ECO:0007669"/>
    <property type="project" value="UniProtKB-UniPathway"/>
</dbReference>
<evidence type="ECO:0000256" key="5">
    <source>
        <dbReference type="ARBA" id="ARBA00010185"/>
    </source>
</evidence>
<comment type="catalytic activity">
    <reaction evidence="1 18">
        <text>a 1,2-diacyl-sn-glycero-3-phosphate + CTP + H(+) = a CDP-1,2-diacyl-sn-glycerol + diphosphate</text>
        <dbReference type="Rhea" id="RHEA:16229"/>
        <dbReference type="ChEBI" id="CHEBI:15378"/>
        <dbReference type="ChEBI" id="CHEBI:33019"/>
        <dbReference type="ChEBI" id="CHEBI:37563"/>
        <dbReference type="ChEBI" id="CHEBI:58332"/>
        <dbReference type="ChEBI" id="CHEBI:58608"/>
        <dbReference type="EC" id="2.7.7.41"/>
    </reaction>
</comment>
<keyword evidence="12 18" id="KW-0548">Nucleotidyltransferase</keyword>
<evidence type="ECO:0000256" key="11">
    <source>
        <dbReference type="ARBA" id="ARBA00022692"/>
    </source>
</evidence>
<feature type="transmembrane region" description="Helical" evidence="19">
    <location>
        <begin position="199"/>
        <end position="217"/>
    </location>
</feature>
<proteinExistence type="inferred from homology"/>